<evidence type="ECO:0000313" key="1">
    <source>
        <dbReference type="EMBL" id="NKC34655.1"/>
    </source>
</evidence>
<gene>
    <name evidence="1" type="ORF">HEQ75_27690</name>
</gene>
<evidence type="ECO:0000313" key="2">
    <source>
        <dbReference type="Proteomes" id="UP000787635"/>
    </source>
</evidence>
<accession>A0ABX1EBP6</accession>
<reference evidence="1 2" key="1">
    <citation type="submission" date="2020-03" db="EMBL/GenBank/DDBJ databases">
        <title>Roseomonas selenitidurans sp. nov. isolated from urban soil.</title>
        <authorList>
            <person name="Liu H."/>
        </authorList>
    </citation>
    <scope>NUCLEOTIDE SEQUENCE [LARGE SCALE GENOMIC DNA]</scope>
    <source>
        <strain evidence="1 2">BU-1</strain>
    </source>
</reference>
<proteinExistence type="predicted"/>
<organism evidence="1 2">
    <name type="scientific">Falsiroseomonas selenitidurans</name>
    <dbReference type="NCBI Taxonomy" id="2716335"/>
    <lineage>
        <taxon>Bacteria</taxon>
        <taxon>Pseudomonadati</taxon>
        <taxon>Pseudomonadota</taxon>
        <taxon>Alphaproteobacteria</taxon>
        <taxon>Acetobacterales</taxon>
        <taxon>Roseomonadaceae</taxon>
        <taxon>Falsiroseomonas</taxon>
    </lineage>
</organism>
<dbReference type="Proteomes" id="UP000787635">
    <property type="component" value="Unassembled WGS sequence"/>
</dbReference>
<dbReference type="EMBL" id="JAAVNE010000131">
    <property type="protein sequence ID" value="NKC34655.1"/>
    <property type="molecule type" value="Genomic_DNA"/>
</dbReference>
<feature type="non-terminal residue" evidence="1">
    <location>
        <position position="119"/>
    </location>
</feature>
<name>A0ABX1EBP6_9PROT</name>
<sequence>MTAYRIGTAERAALLAGEPAVIAAPGMEGLAGLPVAVLLPVQGVLRRAGGSGPAAALPPAPRPLALLAPDAEQAARLAQGLPPGWQEGLPRILGAAPLAPLAACLARALAAAEAARGAA</sequence>
<protein>
    <submittedName>
        <fullName evidence="1">Uncharacterized protein</fullName>
    </submittedName>
</protein>
<dbReference type="RefSeq" id="WP_209318821.1">
    <property type="nucleotide sequence ID" value="NZ_JAAVNE010000131.1"/>
</dbReference>
<comment type="caution">
    <text evidence="1">The sequence shown here is derived from an EMBL/GenBank/DDBJ whole genome shotgun (WGS) entry which is preliminary data.</text>
</comment>
<keyword evidence="2" id="KW-1185">Reference proteome</keyword>